<dbReference type="Proteomes" id="UP001348265">
    <property type="component" value="Unassembled WGS sequence"/>
</dbReference>
<feature type="compositionally biased region" description="Low complexity" evidence="1">
    <location>
        <begin position="103"/>
        <end position="117"/>
    </location>
</feature>
<reference evidence="2 3" key="1">
    <citation type="submission" date="2023-08" db="EMBL/GenBank/DDBJ databases">
        <authorList>
            <person name="Sharma P."/>
            <person name="Verma V."/>
            <person name="Mohan M.K."/>
            <person name="Dubey A.K."/>
        </authorList>
    </citation>
    <scope>NUCLEOTIDE SEQUENCE [LARGE SCALE GENOMIC DNA]</scope>
    <source>
        <strain evidence="2 3">ADP4</strain>
    </source>
</reference>
<dbReference type="SUPFAM" id="SSF56655">
    <property type="entry name" value="Carbohydrate phosphatase"/>
    <property type="match status" value="1"/>
</dbReference>
<feature type="compositionally biased region" description="Low complexity" evidence="1">
    <location>
        <begin position="77"/>
        <end position="86"/>
    </location>
</feature>
<evidence type="ECO:0000313" key="3">
    <source>
        <dbReference type="Proteomes" id="UP001348265"/>
    </source>
</evidence>
<comment type="caution">
    <text evidence="2">The sequence shown here is derived from an EMBL/GenBank/DDBJ whole genome shotgun (WGS) entry which is preliminary data.</text>
</comment>
<dbReference type="Gene3D" id="3.30.540.10">
    <property type="entry name" value="Fructose-1,6-Bisphosphatase, subunit A, domain 1"/>
    <property type="match status" value="1"/>
</dbReference>
<dbReference type="Pfam" id="PF00459">
    <property type="entry name" value="Inositol_P"/>
    <property type="match status" value="1"/>
</dbReference>
<dbReference type="PANTHER" id="PTHR20854:SF4">
    <property type="entry name" value="INOSITOL-1-MONOPHOSPHATASE-RELATED"/>
    <property type="match status" value="1"/>
</dbReference>
<evidence type="ECO:0000256" key="1">
    <source>
        <dbReference type="SAM" id="MobiDB-lite"/>
    </source>
</evidence>
<dbReference type="RefSeq" id="WP_331789158.1">
    <property type="nucleotide sequence ID" value="NZ_JAVFKM010000022.1"/>
</dbReference>
<dbReference type="InterPro" id="IPR000760">
    <property type="entry name" value="Inositol_monophosphatase-like"/>
</dbReference>
<sequence>MTYVSLLAPMAAAAHEVGALLLATPRRTTAPADTMEELAAAYLALEAPAVAVMRRHLDALLPGVPWAEELHDERSPNADPNASSSAGPIAGPCAGTSPGTSADPSTGPGATPDTAPAPQLPVEGDVWTVDVIDGAVQFMRDLPYFCVSLALVRDGEPVAAALHAPLLGETYLAAAGHGATRNGETITPSVRTRLEAALVGTSHPPFAAGQPAAVAAAGRSLAAVLPAVGAVRNLGPTSWQIADTAAGRLDAFWEYGRDDANLLPGALVAREAGAVVSDTAGRPWQAGASGFLVAPRELHGQLLDLLNPPLAP</sequence>
<protein>
    <submittedName>
        <fullName evidence="2">Inositol monophosphatase</fullName>
    </submittedName>
</protein>
<gene>
    <name evidence="2" type="ORF">RB636_32475</name>
</gene>
<proteinExistence type="predicted"/>
<dbReference type="PANTHER" id="PTHR20854">
    <property type="entry name" value="INOSITOL MONOPHOSPHATASE"/>
    <property type="match status" value="1"/>
</dbReference>
<accession>A0ABU7X2A5</accession>
<name>A0ABU7X2A5_9ACTN</name>
<organism evidence="2 3">
    <name type="scientific">Streptomyces chrestomyceticus</name>
    <dbReference type="NCBI Taxonomy" id="68185"/>
    <lineage>
        <taxon>Bacteria</taxon>
        <taxon>Bacillati</taxon>
        <taxon>Actinomycetota</taxon>
        <taxon>Actinomycetes</taxon>
        <taxon>Kitasatosporales</taxon>
        <taxon>Streptomycetaceae</taxon>
        <taxon>Streptomyces</taxon>
    </lineage>
</organism>
<dbReference type="Gene3D" id="3.40.190.80">
    <property type="match status" value="1"/>
</dbReference>
<dbReference type="PRINTS" id="PR00377">
    <property type="entry name" value="IMPHPHTASES"/>
</dbReference>
<evidence type="ECO:0000313" key="2">
    <source>
        <dbReference type="EMBL" id="MEF3117885.1"/>
    </source>
</evidence>
<keyword evidence="3" id="KW-1185">Reference proteome</keyword>
<feature type="region of interest" description="Disordered" evidence="1">
    <location>
        <begin position="71"/>
        <end position="121"/>
    </location>
</feature>
<dbReference type="EMBL" id="JAVFKM010000022">
    <property type="protein sequence ID" value="MEF3117885.1"/>
    <property type="molecule type" value="Genomic_DNA"/>
</dbReference>